<dbReference type="EMBL" id="JACTAG010000001">
    <property type="protein sequence ID" value="MBD3663148.1"/>
    <property type="molecule type" value="Genomic_DNA"/>
</dbReference>
<evidence type="ECO:0000313" key="1">
    <source>
        <dbReference type="EMBL" id="MBD3663148.1"/>
    </source>
</evidence>
<keyword evidence="2" id="KW-1185">Reference proteome</keyword>
<evidence type="ECO:0000313" key="2">
    <source>
        <dbReference type="Proteomes" id="UP000635142"/>
    </source>
</evidence>
<name>A0A927D2J0_9RHOB</name>
<sequence>MANIGLKKLYIEGGETDLLAHDAASLQAIDVVFAELRARIVTGCSEMFVAFLHDRIVVKDDGEKYLFIKRQHL</sequence>
<proteinExistence type="predicted"/>
<dbReference type="AlphaFoldDB" id="A0A927D2J0"/>
<gene>
    <name evidence="1" type="ORF">H9Q16_04370</name>
</gene>
<organism evidence="1 2">
    <name type="scientific">Sulfitobacter aestuariivivens</name>
    <dbReference type="NCBI Taxonomy" id="2766981"/>
    <lineage>
        <taxon>Bacteria</taxon>
        <taxon>Pseudomonadati</taxon>
        <taxon>Pseudomonadota</taxon>
        <taxon>Alphaproteobacteria</taxon>
        <taxon>Rhodobacterales</taxon>
        <taxon>Roseobacteraceae</taxon>
        <taxon>Sulfitobacter</taxon>
    </lineage>
</organism>
<dbReference type="RefSeq" id="WP_191074132.1">
    <property type="nucleotide sequence ID" value="NZ_JACTAG010000001.1"/>
</dbReference>
<reference evidence="1" key="1">
    <citation type="submission" date="2020-08" db="EMBL/GenBank/DDBJ databases">
        <title>Sulfitobacter aestuariivivens sp. nov., isolated from a tidal flat.</title>
        <authorList>
            <person name="Park S."/>
            <person name="Yoon J.-H."/>
        </authorList>
    </citation>
    <scope>NUCLEOTIDE SEQUENCE</scope>
    <source>
        <strain evidence="1">TSTF-M16</strain>
    </source>
</reference>
<comment type="caution">
    <text evidence="1">The sequence shown here is derived from an EMBL/GenBank/DDBJ whole genome shotgun (WGS) entry which is preliminary data.</text>
</comment>
<protein>
    <submittedName>
        <fullName evidence="1">Uncharacterized protein</fullName>
    </submittedName>
</protein>
<dbReference type="Proteomes" id="UP000635142">
    <property type="component" value="Unassembled WGS sequence"/>
</dbReference>
<accession>A0A927D2J0</accession>